<sequence>MALFKTFLIFILAGTLLGTFVASLAAPSYIEWNNSTPLATQTMCNLPEVVRSVTASLMHSQLMGAAIGAGAGLVVAILVAVRARGRAKQRPGSPPPTATAAG</sequence>
<evidence type="ECO:0000256" key="1">
    <source>
        <dbReference type="SAM" id="Phobius"/>
    </source>
</evidence>
<keyword evidence="1" id="KW-0472">Membrane</keyword>
<keyword evidence="3" id="KW-1185">Reference proteome</keyword>
<evidence type="ECO:0000313" key="3">
    <source>
        <dbReference type="Proteomes" id="UP000272888"/>
    </source>
</evidence>
<accession>A0A3A8NDD7</accession>
<proteinExistence type="predicted"/>
<dbReference type="EMBL" id="RAWB01000675">
    <property type="protein sequence ID" value="RKH42367.1"/>
    <property type="molecule type" value="Genomic_DNA"/>
</dbReference>
<evidence type="ECO:0000313" key="2">
    <source>
        <dbReference type="EMBL" id="RKH42367.1"/>
    </source>
</evidence>
<dbReference type="Proteomes" id="UP000272888">
    <property type="component" value="Unassembled WGS sequence"/>
</dbReference>
<name>A0A3A8NDD7_9BACT</name>
<comment type="caution">
    <text evidence="2">The sequence shown here is derived from an EMBL/GenBank/DDBJ whole genome shotgun (WGS) entry which is preliminary data.</text>
</comment>
<keyword evidence="1" id="KW-1133">Transmembrane helix</keyword>
<gene>
    <name evidence="2" type="ORF">D7V93_37910</name>
</gene>
<protein>
    <submittedName>
        <fullName evidence="2">Uncharacterized protein</fullName>
    </submittedName>
</protein>
<reference evidence="3" key="1">
    <citation type="submission" date="2018-09" db="EMBL/GenBank/DDBJ databases">
        <authorList>
            <person name="Livingstone P.G."/>
            <person name="Whitworth D.E."/>
        </authorList>
    </citation>
    <scope>NUCLEOTIDE SEQUENCE [LARGE SCALE GENOMIC DNA]</scope>
    <source>
        <strain evidence="3">CA051B</strain>
    </source>
</reference>
<organism evidence="2 3">
    <name type="scientific">Corallococcus llansteffanensis</name>
    <dbReference type="NCBI Taxonomy" id="2316731"/>
    <lineage>
        <taxon>Bacteria</taxon>
        <taxon>Pseudomonadati</taxon>
        <taxon>Myxococcota</taxon>
        <taxon>Myxococcia</taxon>
        <taxon>Myxococcales</taxon>
        <taxon>Cystobacterineae</taxon>
        <taxon>Myxococcaceae</taxon>
        <taxon>Corallococcus</taxon>
    </lineage>
</organism>
<keyword evidence="1" id="KW-0812">Transmembrane</keyword>
<dbReference type="AlphaFoldDB" id="A0A3A8NDD7"/>
<feature type="transmembrane region" description="Helical" evidence="1">
    <location>
        <begin position="62"/>
        <end position="81"/>
    </location>
</feature>
<dbReference type="RefSeq" id="WP_120647959.1">
    <property type="nucleotide sequence ID" value="NZ_RAWB01000675.1"/>
</dbReference>